<sequence>MDLNEMLHAHQVAVMKASAAGDDRGRDDHFARVAEYAEQIRRLRGVAMTSAPQKGAPATGVHVSSPQVTGIVPSRADGPPDIIYGTYASETSASSSNAQDNAWENEGGAVIPPARDDPPEAGPAEPELPAGVTTRLVRHYTVGPYVYTDLDLALAEHMRRLSDAGEDGEA</sequence>
<dbReference type="RefSeq" id="WP_188641339.1">
    <property type="nucleotide sequence ID" value="NZ_BMID01000001.1"/>
</dbReference>
<dbReference type="EMBL" id="BMID01000001">
    <property type="protein sequence ID" value="GGA00625.1"/>
    <property type="molecule type" value="Genomic_DNA"/>
</dbReference>
<feature type="region of interest" description="Disordered" evidence="1">
    <location>
        <begin position="52"/>
        <end position="130"/>
    </location>
</feature>
<evidence type="ECO:0000313" key="2">
    <source>
        <dbReference type="EMBL" id="GGA00625.1"/>
    </source>
</evidence>
<keyword evidence="3" id="KW-1185">Reference proteome</keyword>
<comment type="caution">
    <text evidence="2">The sequence shown here is derived from an EMBL/GenBank/DDBJ whole genome shotgun (WGS) entry which is preliminary data.</text>
</comment>
<gene>
    <name evidence="2" type="ORF">GCM10010923_06500</name>
</gene>
<organism evidence="2 3">
    <name type="scientific">Blastomonas marina</name>
    <dbReference type="NCBI Taxonomy" id="1867408"/>
    <lineage>
        <taxon>Bacteria</taxon>
        <taxon>Pseudomonadati</taxon>
        <taxon>Pseudomonadota</taxon>
        <taxon>Alphaproteobacteria</taxon>
        <taxon>Sphingomonadales</taxon>
        <taxon>Sphingomonadaceae</taxon>
        <taxon>Blastomonas</taxon>
    </lineage>
</organism>
<proteinExistence type="predicted"/>
<evidence type="ECO:0000256" key="1">
    <source>
        <dbReference type="SAM" id="MobiDB-lite"/>
    </source>
</evidence>
<feature type="compositionally biased region" description="Polar residues" evidence="1">
    <location>
        <begin position="88"/>
        <end position="102"/>
    </location>
</feature>
<dbReference type="Proteomes" id="UP000603317">
    <property type="component" value="Unassembled WGS sequence"/>
</dbReference>
<reference evidence="3" key="1">
    <citation type="journal article" date="2019" name="Int. J. Syst. Evol. Microbiol.">
        <title>The Global Catalogue of Microorganisms (GCM) 10K type strain sequencing project: providing services to taxonomists for standard genome sequencing and annotation.</title>
        <authorList>
            <consortium name="The Broad Institute Genomics Platform"/>
            <consortium name="The Broad Institute Genome Sequencing Center for Infectious Disease"/>
            <person name="Wu L."/>
            <person name="Ma J."/>
        </authorList>
    </citation>
    <scope>NUCLEOTIDE SEQUENCE [LARGE SCALE GENOMIC DNA]</scope>
    <source>
        <strain evidence="3">CGMCC 1.15297</strain>
    </source>
</reference>
<evidence type="ECO:0000313" key="3">
    <source>
        <dbReference type="Proteomes" id="UP000603317"/>
    </source>
</evidence>
<accession>A0ABQ1F657</accession>
<name>A0ABQ1F657_9SPHN</name>
<protein>
    <submittedName>
        <fullName evidence="2">Uncharacterized protein</fullName>
    </submittedName>
</protein>